<sequence>MTDTSSLAALMLRLGTGTLFIAHGLLKLVVFTPAGTAGYFESIGLPGMLAYLTIVAELGGGVALIAGVYTRLVSLALIPVLLGAAYFGHGSNGWGFSNEGGGWEFPVFWAVVMLALAILGNGVYSVHSFFAKAKPA</sequence>
<dbReference type="PANTHER" id="PTHR33452">
    <property type="entry name" value="OXIDOREDUCTASE CATD-RELATED"/>
    <property type="match status" value="1"/>
</dbReference>
<keyword evidence="8" id="KW-0560">Oxidoreductase</keyword>
<evidence type="ECO:0000313" key="8">
    <source>
        <dbReference type="EMBL" id="SMC11221.1"/>
    </source>
</evidence>
<evidence type="ECO:0000256" key="7">
    <source>
        <dbReference type="SAM" id="Phobius"/>
    </source>
</evidence>
<dbReference type="InterPro" id="IPR032808">
    <property type="entry name" value="DoxX"/>
</dbReference>
<keyword evidence="9" id="KW-1185">Reference proteome</keyword>
<organism evidence="8 9">
    <name type="scientific">Roseovarius aestuarii</name>
    <dbReference type="NCBI Taxonomy" id="475083"/>
    <lineage>
        <taxon>Bacteria</taxon>
        <taxon>Pseudomonadati</taxon>
        <taxon>Pseudomonadota</taxon>
        <taxon>Alphaproteobacteria</taxon>
        <taxon>Rhodobacterales</taxon>
        <taxon>Roseobacteraceae</taxon>
        <taxon>Roseovarius</taxon>
    </lineage>
</organism>
<dbReference type="GO" id="GO:0016491">
    <property type="term" value="F:oxidoreductase activity"/>
    <property type="evidence" value="ECO:0007669"/>
    <property type="project" value="UniProtKB-KW"/>
</dbReference>
<gene>
    <name evidence="8" type="primary">mhqP</name>
    <name evidence="8" type="ORF">ROA7745_01032</name>
</gene>
<evidence type="ECO:0000256" key="5">
    <source>
        <dbReference type="ARBA" id="ARBA00022989"/>
    </source>
</evidence>
<dbReference type="AlphaFoldDB" id="A0A1X7BNQ7"/>
<keyword evidence="4 7" id="KW-0812">Transmembrane</keyword>
<comment type="similarity">
    <text evidence="2">Belongs to the DoxX family.</text>
</comment>
<proteinExistence type="inferred from homology"/>
<evidence type="ECO:0000256" key="1">
    <source>
        <dbReference type="ARBA" id="ARBA00004651"/>
    </source>
</evidence>
<feature type="transmembrane region" description="Helical" evidence="7">
    <location>
        <begin position="12"/>
        <end position="31"/>
    </location>
</feature>
<evidence type="ECO:0000256" key="4">
    <source>
        <dbReference type="ARBA" id="ARBA00022692"/>
    </source>
</evidence>
<keyword evidence="5 7" id="KW-1133">Transmembrane helix</keyword>
<dbReference type="Proteomes" id="UP000193224">
    <property type="component" value="Unassembled WGS sequence"/>
</dbReference>
<dbReference type="InterPro" id="IPR051907">
    <property type="entry name" value="DoxX-like_oxidoreductase"/>
</dbReference>
<dbReference type="EMBL" id="FWXB01000003">
    <property type="protein sequence ID" value="SMC11221.1"/>
    <property type="molecule type" value="Genomic_DNA"/>
</dbReference>
<dbReference type="EC" id="1.-.-.-" evidence="8"/>
<dbReference type="OrthoDB" id="5382961at2"/>
<evidence type="ECO:0000256" key="6">
    <source>
        <dbReference type="ARBA" id="ARBA00023136"/>
    </source>
</evidence>
<evidence type="ECO:0000313" key="9">
    <source>
        <dbReference type="Proteomes" id="UP000193224"/>
    </source>
</evidence>
<feature type="transmembrane region" description="Helical" evidence="7">
    <location>
        <begin position="43"/>
        <end position="65"/>
    </location>
</feature>
<dbReference type="Pfam" id="PF07681">
    <property type="entry name" value="DoxX"/>
    <property type="match status" value="1"/>
</dbReference>
<evidence type="ECO:0000256" key="3">
    <source>
        <dbReference type="ARBA" id="ARBA00022475"/>
    </source>
</evidence>
<reference evidence="8 9" key="1">
    <citation type="submission" date="2017-03" db="EMBL/GenBank/DDBJ databases">
        <authorList>
            <person name="Afonso C.L."/>
            <person name="Miller P.J."/>
            <person name="Scott M.A."/>
            <person name="Spackman E."/>
            <person name="Goraichik I."/>
            <person name="Dimitrov K.M."/>
            <person name="Suarez D.L."/>
            <person name="Swayne D.E."/>
        </authorList>
    </citation>
    <scope>NUCLEOTIDE SEQUENCE [LARGE SCALE GENOMIC DNA]</scope>
    <source>
        <strain evidence="8 9">CECT 7745</strain>
    </source>
</reference>
<keyword evidence="3" id="KW-1003">Cell membrane</keyword>
<dbReference type="RefSeq" id="WP_085799199.1">
    <property type="nucleotide sequence ID" value="NZ_FWXB01000003.1"/>
</dbReference>
<accession>A0A1X7BNQ7</accession>
<protein>
    <submittedName>
        <fullName evidence="8">Putative oxidoreductase MhqP</fullName>
        <ecNumber evidence="8">1.-.-.-</ecNumber>
    </submittedName>
</protein>
<evidence type="ECO:0000256" key="2">
    <source>
        <dbReference type="ARBA" id="ARBA00006679"/>
    </source>
</evidence>
<comment type="subcellular location">
    <subcellularLocation>
        <location evidence="1">Cell membrane</location>
        <topology evidence="1">Multi-pass membrane protein</topology>
    </subcellularLocation>
</comment>
<dbReference type="GO" id="GO:0005886">
    <property type="term" value="C:plasma membrane"/>
    <property type="evidence" value="ECO:0007669"/>
    <property type="project" value="UniProtKB-SubCell"/>
</dbReference>
<name>A0A1X7BNQ7_9RHOB</name>
<feature type="transmembrane region" description="Helical" evidence="7">
    <location>
        <begin position="108"/>
        <end position="130"/>
    </location>
</feature>
<feature type="transmembrane region" description="Helical" evidence="7">
    <location>
        <begin position="72"/>
        <end position="88"/>
    </location>
</feature>
<dbReference type="PANTHER" id="PTHR33452:SF1">
    <property type="entry name" value="INNER MEMBRANE PROTEIN YPHA-RELATED"/>
    <property type="match status" value="1"/>
</dbReference>
<keyword evidence="6 7" id="KW-0472">Membrane</keyword>